<sequence>MKFYTHKKIPRQIDILGYLVHSHQANFSSVFFDVFRTETDHALVFIKHYTSFPDGGKYGLSILSVTYRGADTLTAPNIPLLLLYRGSTPKVHAFSGSVLDLQ</sequence>
<dbReference type="EMBL" id="VTAV01000008">
    <property type="protein sequence ID" value="TYR35567.1"/>
    <property type="molecule type" value="Genomic_DNA"/>
</dbReference>
<evidence type="ECO:0000313" key="2">
    <source>
        <dbReference type="Proteomes" id="UP000322362"/>
    </source>
</evidence>
<proteinExistence type="predicted"/>
<dbReference type="Proteomes" id="UP000322362">
    <property type="component" value="Unassembled WGS sequence"/>
</dbReference>
<evidence type="ECO:0000313" key="1">
    <source>
        <dbReference type="EMBL" id="TYR35567.1"/>
    </source>
</evidence>
<dbReference type="RefSeq" id="WP_148919593.1">
    <property type="nucleotide sequence ID" value="NZ_VTAV01000008.1"/>
</dbReference>
<keyword evidence="2" id="KW-1185">Reference proteome</keyword>
<gene>
    <name evidence="1" type="ORF">FXV77_12660</name>
</gene>
<reference evidence="1 2" key="1">
    <citation type="submission" date="2019-08" db="EMBL/GenBank/DDBJ databases">
        <title>Phlebobacter frassis gen. nov. sp. nov., a new member of family Sphingobacteriaceae isolated from sand fly rearing media.</title>
        <authorList>
            <person name="Kakumanu M.L."/>
            <person name="Marayati B.F."/>
            <person name="Wada-Katsumata A."/>
            <person name="Wasserberg G."/>
            <person name="Schal C."/>
            <person name="Apperson C.S."/>
            <person name="Ponnusamy L."/>
        </authorList>
    </citation>
    <scope>NUCLEOTIDE SEQUENCE [LARGE SCALE GENOMIC DNA]</scope>
    <source>
        <strain evidence="1 2">SSI9</strain>
    </source>
</reference>
<accession>A0A5D4H4N5</accession>
<organism evidence="1 2">
    <name type="scientific">Sphingobacterium phlebotomi</name>
    <dbReference type="NCBI Taxonomy" id="2605433"/>
    <lineage>
        <taxon>Bacteria</taxon>
        <taxon>Pseudomonadati</taxon>
        <taxon>Bacteroidota</taxon>
        <taxon>Sphingobacteriia</taxon>
        <taxon>Sphingobacteriales</taxon>
        <taxon>Sphingobacteriaceae</taxon>
        <taxon>Sphingobacterium</taxon>
    </lineage>
</organism>
<name>A0A5D4H4N5_9SPHI</name>
<protein>
    <submittedName>
        <fullName evidence="1">Uncharacterized protein</fullName>
    </submittedName>
</protein>
<comment type="caution">
    <text evidence="1">The sequence shown here is derived from an EMBL/GenBank/DDBJ whole genome shotgun (WGS) entry which is preliminary data.</text>
</comment>
<dbReference type="AlphaFoldDB" id="A0A5D4H4N5"/>